<dbReference type="PANTHER" id="PTHR43394">
    <property type="entry name" value="ATP-DEPENDENT PERMEASE MDL1, MITOCHONDRIAL"/>
    <property type="match status" value="1"/>
</dbReference>
<dbReference type="InterPro" id="IPR036640">
    <property type="entry name" value="ABC1_TM_sf"/>
</dbReference>
<dbReference type="GO" id="GO:0005886">
    <property type="term" value="C:plasma membrane"/>
    <property type="evidence" value="ECO:0007669"/>
    <property type="project" value="UniProtKB-SubCell"/>
</dbReference>
<dbReference type="GO" id="GO:0015421">
    <property type="term" value="F:ABC-type oligopeptide transporter activity"/>
    <property type="evidence" value="ECO:0007669"/>
    <property type="project" value="TreeGrafter"/>
</dbReference>
<dbReference type="PROSITE" id="PS50929">
    <property type="entry name" value="ABC_TM1F"/>
    <property type="match status" value="1"/>
</dbReference>
<keyword evidence="8" id="KW-0067">ATP-binding</keyword>
<evidence type="ECO:0000259" key="6">
    <source>
        <dbReference type="PROSITE" id="PS50893"/>
    </source>
</evidence>
<proteinExistence type="predicted"/>
<dbReference type="PANTHER" id="PTHR43394:SF1">
    <property type="entry name" value="ATP-BINDING CASSETTE SUB-FAMILY B MEMBER 10, MITOCHONDRIAL"/>
    <property type="match status" value="1"/>
</dbReference>
<evidence type="ECO:0000313" key="9">
    <source>
        <dbReference type="Proteomes" id="UP000502035"/>
    </source>
</evidence>
<dbReference type="PROSITE" id="PS00211">
    <property type="entry name" value="ABC_TRANSPORTER_1"/>
    <property type="match status" value="1"/>
</dbReference>
<dbReference type="Gene3D" id="3.40.50.300">
    <property type="entry name" value="P-loop containing nucleotide triphosphate hydrolases"/>
    <property type="match status" value="1"/>
</dbReference>
<dbReference type="AlphaFoldDB" id="A0A6G7YKP6"/>
<accession>A0A6G7YKP6</accession>
<dbReference type="Gene3D" id="1.20.1560.10">
    <property type="entry name" value="ABC transporter type 1, transmembrane domain"/>
    <property type="match status" value="1"/>
</dbReference>
<dbReference type="KEGG" id="npi:G7071_08605"/>
<dbReference type="InterPro" id="IPR017871">
    <property type="entry name" value="ABC_transporter-like_CS"/>
</dbReference>
<dbReference type="Pfam" id="PF00005">
    <property type="entry name" value="ABC_tran"/>
    <property type="match status" value="1"/>
</dbReference>
<dbReference type="Pfam" id="PF00664">
    <property type="entry name" value="ABC_membrane"/>
    <property type="match status" value="1"/>
</dbReference>
<dbReference type="GO" id="GO:0005524">
    <property type="term" value="F:ATP binding"/>
    <property type="evidence" value="ECO:0007669"/>
    <property type="project" value="UniProtKB-KW"/>
</dbReference>
<evidence type="ECO:0000313" key="8">
    <source>
        <dbReference type="EMBL" id="QIK77321.1"/>
    </source>
</evidence>
<feature type="domain" description="ABC transmembrane type-1" evidence="7">
    <location>
        <begin position="53"/>
        <end position="334"/>
    </location>
</feature>
<dbReference type="InterPro" id="IPR003439">
    <property type="entry name" value="ABC_transporter-like_ATP-bd"/>
</dbReference>
<evidence type="ECO:0000256" key="3">
    <source>
        <dbReference type="ARBA" id="ARBA00022989"/>
    </source>
</evidence>
<feature type="domain" description="ABC transporter" evidence="6">
    <location>
        <begin position="352"/>
        <end position="584"/>
    </location>
</feature>
<dbReference type="PROSITE" id="PS50893">
    <property type="entry name" value="ABC_TRANSPORTER_2"/>
    <property type="match status" value="1"/>
</dbReference>
<keyword evidence="9" id="KW-1185">Reference proteome</keyword>
<comment type="subcellular location">
    <subcellularLocation>
        <location evidence="1">Cell membrane</location>
        <topology evidence="1">Multi-pass membrane protein</topology>
    </subcellularLocation>
</comment>
<keyword evidence="8" id="KW-0547">Nucleotide-binding</keyword>
<organism evidence="8 9">
    <name type="scientific">Nocardioides piscis</name>
    <dbReference type="NCBI Taxonomy" id="2714938"/>
    <lineage>
        <taxon>Bacteria</taxon>
        <taxon>Bacillati</taxon>
        <taxon>Actinomycetota</taxon>
        <taxon>Actinomycetes</taxon>
        <taxon>Propionibacteriales</taxon>
        <taxon>Nocardioidaceae</taxon>
        <taxon>Nocardioides</taxon>
    </lineage>
</organism>
<evidence type="ECO:0000259" key="7">
    <source>
        <dbReference type="PROSITE" id="PS50929"/>
    </source>
</evidence>
<dbReference type="InterPro" id="IPR039421">
    <property type="entry name" value="Type_1_exporter"/>
</dbReference>
<feature type="transmembrane region" description="Helical" evidence="5">
    <location>
        <begin position="89"/>
        <end position="109"/>
    </location>
</feature>
<evidence type="ECO:0000256" key="2">
    <source>
        <dbReference type="ARBA" id="ARBA00022692"/>
    </source>
</evidence>
<dbReference type="SUPFAM" id="SSF90123">
    <property type="entry name" value="ABC transporter transmembrane region"/>
    <property type="match status" value="1"/>
</dbReference>
<protein>
    <submittedName>
        <fullName evidence="8">ABC transporter ATP-binding protein</fullName>
    </submittedName>
</protein>
<feature type="transmembrane region" description="Helical" evidence="5">
    <location>
        <begin position="49"/>
        <end position="69"/>
    </location>
</feature>
<evidence type="ECO:0000256" key="1">
    <source>
        <dbReference type="ARBA" id="ARBA00004651"/>
    </source>
</evidence>
<dbReference type="EMBL" id="CP049866">
    <property type="protein sequence ID" value="QIK77321.1"/>
    <property type="molecule type" value="Genomic_DNA"/>
</dbReference>
<dbReference type="InterPro" id="IPR027417">
    <property type="entry name" value="P-loop_NTPase"/>
</dbReference>
<name>A0A6G7YKP6_9ACTN</name>
<keyword evidence="2 5" id="KW-0812">Transmembrane</keyword>
<evidence type="ECO:0000256" key="4">
    <source>
        <dbReference type="ARBA" id="ARBA00023136"/>
    </source>
</evidence>
<dbReference type="InterPro" id="IPR011527">
    <property type="entry name" value="ABC1_TM_dom"/>
</dbReference>
<evidence type="ECO:0000256" key="5">
    <source>
        <dbReference type="SAM" id="Phobius"/>
    </source>
</evidence>
<feature type="transmembrane region" description="Helical" evidence="5">
    <location>
        <begin position="277"/>
        <end position="295"/>
    </location>
</feature>
<dbReference type="GO" id="GO:0016887">
    <property type="term" value="F:ATP hydrolysis activity"/>
    <property type="evidence" value="ECO:0007669"/>
    <property type="project" value="InterPro"/>
</dbReference>
<dbReference type="SUPFAM" id="SSF52540">
    <property type="entry name" value="P-loop containing nucleoside triphosphate hydrolases"/>
    <property type="match status" value="1"/>
</dbReference>
<keyword evidence="4 5" id="KW-0472">Membrane</keyword>
<dbReference type="Proteomes" id="UP000502035">
    <property type="component" value="Chromosome"/>
</dbReference>
<keyword evidence="3 5" id="KW-1133">Transmembrane helix</keyword>
<feature type="transmembrane region" description="Helical" evidence="5">
    <location>
        <begin position="166"/>
        <end position="185"/>
    </location>
</feature>
<gene>
    <name evidence="8" type="ORF">G7071_08605</name>
</gene>
<feature type="transmembrane region" description="Helical" evidence="5">
    <location>
        <begin position="191"/>
        <end position="213"/>
    </location>
</feature>
<sequence>MTPGQKSAGTHSRLLRSLVGVRQLPVPDPGTADHRSPGRFLWWLATGQWRTLLGGMVFGIAWMSCQAVLPAVLGRAIDEGVAARDQDRLLLWTGVMLAIGLVQAATGIMRHRFAVTNWLTASYRVVQLTTRQSVRLGASLPRKVSTGEVIAIGTTDLDHIGNVMDVVARFSGAIVSFLLVSAILLSTSVQLGLVVLLGVPLLMLVLGPLLRPLQTRAATERSMRSDLSNTGTDIVGGLRVLRGIGGEEVFLARYRRESQATRAAAVNVAKLQSVLDALQVFLPGVFVVLVVWLGARSAVSGQISAGELVAFYGYAAFLMIPLRTATEFANKLIRGRVAAARICRVLALEPDVLEPTVTAAPPPPHSELRDARTGLRIRPGLLTAIVSERPDDSALLADRLGLCAPETDDDVTLGGVALTALPHRVVRSRIVVSDTEAALFAGRLAERLDERGVGDIDGALHTASAEDILEALPDGLDTVVTEKGRSFSGGQRQRLVLARALAADPEILVLVEPTSAVDAHTEARIASRLRRHRAGRTTVVTTVSPLLLDAVDEVAYLVDGRVTAVGTHADLLARHDGYRAFVVRDVETVS</sequence>
<reference evidence="8 9" key="1">
    <citation type="submission" date="2020-03" db="EMBL/GenBank/DDBJ databases">
        <title>Nocardioides sp. nov., isolated from fish.</title>
        <authorList>
            <person name="Hyun D.-W."/>
            <person name="Bae J.-W."/>
        </authorList>
    </citation>
    <scope>NUCLEOTIDE SEQUENCE [LARGE SCALE GENOMIC DNA]</scope>
    <source>
        <strain evidence="8 9">HDW12A</strain>
    </source>
</reference>
<feature type="transmembrane region" description="Helical" evidence="5">
    <location>
        <begin position="301"/>
        <end position="322"/>
    </location>
</feature>